<protein>
    <submittedName>
        <fullName evidence="3">Glyoxalase/bleomycin resistance protein/dioxygenase</fullName>
    </submittedName>
</protein>
<dbReference type="STRING" id="525904.Tter_2268"/>
<dbReference type="InterPro" id="IPR004360">
    <property type="entry name" value="Glyas_Fos-R_dOase_dom"/>
</dbReference>
<dbReference type="Proteomes" id="UP000000323">
    <property type="component" value="Chromosome 2"/>
</dbReference>
<reference evidence="4" key="1">
    <citation type="journal article" date="2010" name="Stand. Genomic Sci.">
        <title>Complete genome sequence of 'Thermobaculum terrenum' type strain (YNP1).</title>
        <authorList>
            <person name="Kiss H."/>
            <person name="Cleland D."/>
            <person name="Lapidus A."/>
            <person name="Lucas S."/>
            <person name="Glavina Del Rio T."/>
            <person name="Nolan M."/>
            <person name="Tice H."/>
            <person name="Han C."/>
            <person name="Goodwin L."/>
            <person name="Pitluck S."/>
            <person name="Liolios K."/>
            <person name="Ivanova N."/>
            <person name="Mavromatis K."/>
            <person name="Ovchinnikova G."/>
            <person name="Pati A."/>
            <person name="Chen A."/>
            <person name="Palaniappan K."/>
            <person name="Land M."/>
            <person name="Hauser L."/>
            <person name="Chang Y."/>
            <person name="Jeffries C."/>
            <person name="Lu M."/>
            <person name="Brettin T."/>
            <person name="Detter J."/>
            <person name="Goker M."/>
            <person name="Tindall B."/>
            <person name="Beck B."/>
            <person name="McDermott T."/>
            <person name="Woyke T."/>
            <person name="Bristow J."/>
            <person name="Eisen J."/>
            <person name="Markowitz V."/>
            <person name="Hugenholtz P."/>
            <person name="Kyrpides N."/>
            <person name="Klenk H."/>
            <person name="Cheng J."/>
        </authorList>
    </citation>
    <scope>NUCLEOTIDE SEQUENCE [LARGE SCALE GENOMIC DNA]</scope>
    <source>
        <strain evidence="4">ATCC BAA-798 / YNP1</strain>
    </source>
</reference>
<dbReference type="InterPro" id="IPR018146">
    <property type="entry name" value="Glyoxalase_1_CS"/>
</dbReference>
<dbReference type="Pfam" id="PF00903">
    <property type="entry name" value="Glyoxalase"/>
    <property type="match status" value="1"/>
</dbReference>
<dbReference type="AlphaFoldDB" id="D1CHE6"/>
<proteinExistence type="predicted"/>
<dbReference type="GO" id="GO:0046872">
    <property type="term" value="F:metal ion binding"/>
    <property type="evidence" value="ECO:0007669"/>
    <property type="project" value="UniProtKB-KW"/>
</dbReference>
<sequence>MISNLSHVTLVVADLERSAAFYRDVLGFTEVPTPPSFTHAVRWFVSGSAELHLIAARDAPQEPGDKAAHPDPSRDIGRARHVAFGVADLEGMLARLRRRGVQVLLGPRPRGDGVTQMYCMDPDGHLIELHTPYEVPGL</sequence>
<gene>
    <name evidence="3" type="ordered locus">Tter_2268</name>
</gene>
<evidence type="ECO:0000259" key="2">
    <source>
        <dbReference type="PROSITE" id="PS51819"/>
    </source>
</evidence>
<name>D1CHE6_THET1</name>
<feature type="domain" description="VOC" evidence="2">
    <location>
        <begin position="4"/>
        <end position="132"/>
    </location>
</feature>
<keyword evidence="3" id="KW-0223">Dioxygenase</keyword>
<keyword evidence="1" id="KW-0479">Metal-binding</keyword>
<evidence type="ECO:0000256" key="1">
    <source>
        <dbReference type="ARBA" id="ARBA00022723"/>
    </source>
</evidence>
<dbReference type="GO" id="GO:0051213">
    <property type="term" value="F:dioxygenase activity"/>
    <property type="evidence" value="ECO:0007669"/>
    <property type="project" value="UniProtKB-KW"/>
</dbReference>
<dbReference type="InterPro" id="IPR051785">
    <property type="entry name" value="MMCE/EMCE_epimerase"/>
</dbReference>
<dbReference type="InterPro" id="IPR037523">
    <property type="entry name" value="VOC_core"/>
</dbReference>
<dbReference type="Gene3D" id="3.10.180.10">
    <property type="entry name" value="2,3-Dihydroxybiphenyl 1,2-Dioxygenase, domain 1"/>
    <property type="match status" value="1"/>
</dbReference>
<dbReference type="GO" id="GO:0046491">
    <property type="term" value="P:L-methylmalonyl-CoA metabolic process"/>
    <property type="evidence" value="ECO:0007669"/>
    <property type="project" value="TreeGrafter"/>
</dbReference>
<dbReference type="RefSeq" id="WP_012876198.1">
    <property type="nucleotide sequence ID" value="NC_013526.1"/>
</dbReference>
<keyword evidence="3" id="KW-0560">Oxidoreductase</keyword>
<dbReference type="SUPFAM" id="SSF54593">
    <property type="entry name" value="Glyoxalase/Bleomycin resistance protein/Dihydroxybiphenyl dioxygenase"/>
    <property type="match status" value="1"/>
</dbReference>
<dbReference type="KEGG" id="ttr:Tter_2268"/>
<organism evidence="3 4">
    <name type="scientific">Thermobaculum terrenum (strain ATCC BAA-798 / CCMEE 7001 / YNP1)</name>
    <dbReference type="NCBI Taxonomy" id="525904"/>
    <lineage>
        <taxon>Bacteria</taxon>
        <taxon>Bacillati</taxon>
        <taxon>Chloroflexota</taxon>
        <taxon>Chloroflexia</taxon>
        <taxon>Candidatus Thermobaculales</taxon>
        <taxon>Candidatus Thermobaculaceae</taxon>
        <taxon>Thermobaculum</taxon>
    </lineage>
</organism>
<dbReference type="PANTHER" id="PTHR43048">
    <property type="entry name" value="METHYLMALONYL-COA EPIMERASE"/>
    <property type="match status" value="1"/>
</dbReference>
<evidence type="ECO:0000313" key="3">
    <source>
        <dbReference type="EMBL" id="ACZ43167.1"/>
    </source>
</evidence>
<dbReference type="EMBL" id="CP001826">
    <property type="protein sequence ID" value="ACZ43167.1"/>
    <property type="molecule type" value="Genomic_DNA"/>
</dbReference>
<dbReference type="InterPro" id="IPR029068">
    <property type="entry name" value="Glyas_Bleomycin-R_OHBP_Dase"/>
</dbReference>
<dbReference type="eggNOG" id="COG0346">
    <property type="taxonomic scope" value="Bacteria"/>
</dbReference>
<dbReference type="OrthoDB" id="9788468at2"/>
<dbReference type="GO" id="GO:0004462">
    <property type="term" value="F:lactoylglutathione lyase activity"/>
    <property type="evidence" value="ECO:0007669"/>
    <property type="project" value="InterPro"/>
</dbReference>
<dbReference type="PROSITE" id="PS00934">
    <property type="entry name" value="GLYOXALASE_I_1"/>
    <property type="match status" value="1"/>
</dbReference>
<keyword evidence="4" id="KW-1185">Reference proteome</keyword>
<dbReference type="HOGENOM" id="CLU_046006_12_4_0"/>
<accession>D1CHE6</accession>
<dbReference type="PROSITE" id="PS51819">
    <property type="entry name" value="VOC"/>
    <property type="match status" value="1"/>
</dbReference>
<evidence type="ECO:0000313" key="4">
    <source>
        <dbReference type="Proteomes" id="UP000000323"/>
    </source>
</evidence>
<dbReference type="GO" id="GO:0004493">
    <property type="term" value="F:methylmalonyl-CoA epimerase activity"/>
    <property type="evidence" value="ECO:0007669"/>
    <property type="project" value="TreeGrafter"/>
</dbReference>
<dbReference type="PANTHER" id="PTHR43048:SF3">
    <property type="entry name" value="METHYLMALONYL-COA EPIMERASE, MITOCHONDRIAL"/>
    <property type="match status" value="1"/>
</dbReference>